<dbReference type="Proteomes" id="UP000694888">
    <property type="component" value="Unplaced"/>
</dbReference>
<dbReference type="GeneID" id="118478805"/>
<evidence type="ECO:0000313" key="2">
    <source>
        <dbReference type="RefSeq" id="XP_035828961.1"/>
    </source>
</evidence>
<reference evidence="2" key="1">
    <citation type="submission" date="2025-08" db="UniProtKB">
        <authorList>
            <consortium name="RefSeq"/>
        </authorList>
    </citation>
    <scope>IDENTIFICATION</scope>
</reference>
<dbReference type="PANTHER" id="PTHR46513">
    <property type="entry name" value="VITELLOGENIN RECEPTOR-LIKE PROTEIN-RELATED-RELATED"/>
    <property type="match status" value="1"/>
</dbReference>
<dbReference type="PANTHER" id="PTHR46513:SF13">
    <property type="entry name" value="EGF-LIKE DOMAIN-CONTAINING PROTEIN"/>
    <property type="match status" value="1"/>
</dbReference>
<keyword evidence="1" id="KW-1185">Reference proteome</keyword>
<accession>A0ABM1W2R8</accession>
<dbReference type="SUPFAM" id="SSF63825">
    <property type="entry name" value="YWTD domain"/>
    <property type="match status" value="1"/>
</dbReference>
<dbReference type="RefSeq" id="XP_035828961.1">
    <property type="nucleotide sequence ID" value="XM_035973068.1"/>
</dbReference>
<dbReference type="InterPro" id="IPR000033">
    <property type="entry name" value="LDLR_classB_rpt"/>
</dbReference>
<protein>
    <submittedName>
        <fullName evidence="2">Low-density lipoprotein receptor-related protein 6-like</fullName>
    </submittedName>
</protein>
<name>A0ABM1W2R8_APLCA</name>
<dbReference type="InterPro" id="IPR050778">
    <property type="entry name" value="Cueball_EGF_LRP_Nidogen"/>
</dbReference>
<dbReference type="SMART" id="SM00135">
    <property type="entry name" value="LY"/>
    <property type="match status" value="1"/>
</dbReference>
<sequence>MKFVLPSHVYAINHYICQYPANLADMSLDHVTLDSQCFLKDNQGYLTLTFDARENMLYYFGNHTKTISRIPMELGGKGMVLTGGTSVVNGMALDWVAGNLYWTETDKGIIKVSTKTGAFQRVLIKDLINPFGIVVHPGRG</sequence>
<gene>
    <name evidence="2" type="primary">LOC118478805</name>
</gene>
<organism evidence="1 2">
    <name type="scientific">Aplysia californica</name>
    <name type="common">California sea hare</name>
    <dbReference type="NCBI Taxonomy" id="6500"/>
    <lineage>
        <taxon>Eukaryota</taxon>
        <taxon>Metazoa</taxon>
        <taxon>Spiralia</taxon>
        <taxon>Lophotrochozoa</taxon>
        <taxon>Mollusca</taxon>
        <taxon>Gastropoda</taxon>
        <taxon>Heterobranchia</taxon>
        <taxon>Euthyneura</taxon>
        <taxon>Tectipleura</taxon>
        <taxon>Aplysiida</taxon>
        <taxon>Aplysioidea</taxon>
        <taxon>Aplysiidae</taxon>
        <taxon>Aplysia</taxon>
    </lineage>
</organism>
<dbReference type="InterPro" id="IPR011042">
    <property type="entry name" value="6-blade_b-propeller_TolB-like"/>
</dbReference>
<proteinExistence type="predicted"/>
<dbReference type="Gene3D" id="2.120.10.30">
    <property type="entry name" value="TolB, C-terminal domain"/>
    <property type="match status" value="1"/>
</dbReference>
<evidence type="ECO:0000313" key="1">
    <source>
        <dbReference type="Proteomes" id="UP000694888"/>
    </source>
</evidence>